<dbReference type="InterPro" id="IPR026138">
    <property type="entry name" value="CLN5"/>
</dbReference>
<comment type="similarity">
    <text evidence="1">Belongs to the CLN5 family.</text>
</comment>
<gene>
    <name evidence="5" type="ORF">ACHAWO_000323</name>
</gene>
<feature type="compositionally biased region" description="Basic and acidic residues" evidence="3">
    <location>
        <begin position="473"/>
        <end position="489"/>
    </location>
</feature>
<feature type="region of interest" description="Disordered" evidence="3">
    <location>
        <begin position="757"/>
        <end position="776"/>
    </location>
</feature>
<evidence type="ECO:0000313" key="5">
    <source>
        <dbReference type="EMBL" id="KAL3768411.1"/>
    </source>
</evidence>
<evidence type="ECO:0000256" key="1">
    <source>
        <dbReference type="ARBA" id="ARBA00007028"/>
    </source>
</evidence>
<keyword evidence="4" id="KW-0812">Transmembrane</keyword>
<feature type="compositionally biased region" description="Basic residues" evidence="3">
    <location>
        <begin position="52"/>
        <end position="62"/>
    </location>
</feature>
<keyword evidence="6" id="KW-1185">Reference proteome</keyword>
<keyword evidence="4" id="KW-1133">Transmembrane helix</keyword>
<evidence type="ECO:0000313" key="6">
    <source>
        <dbReference type="Proteomes" id="UP001530400"/>
    </source>
</evidence>
<proteinExistence type="inferred from homology"/>
<feature type="compositionally biased region" description="Low complexity" evidence="3">
    <location>
        <begin position="19"/>
        <end position="34"/>
    </location>
</feature>
<comment type="caution">
    <text evidence="5">The sequence shown here is derived from an EMBL/GenBank/DDBJ whole genome shotgun (WGS) entry which is preliminary data.</text>
</comment>
<organism evidence="5 6">
    <name type="scientific">Cyclotella atomus</name>
    <dbReference type="NCBI Taxonomy" id="382360"/>
    <lineage>
        <taxon>Eukaryota</taxon>
        <taxon>Sar</taxon>
        <taxon>Stramenopiles</taxon>
        <taxon>Ochrophyta</taxon>
        <taxon>Bacillariophyta</taxon>
        <taxon>Coscinodiscophyceae</taxon>
        <taxon>Thalassiosirophycidae</taxon>
        <taxon>Stephanodiscales</taxon>
        <taxon>Stephanodiscaceae</taxon>
        <taxon>Cyclotella</taxon>
    </lineage>
</organism>
<evidence type="ECO:0000256" key="3">
    <source>
        <dbReference type="SAM" id="MobiDB-lite"/>
    </source>
</evidence>
<feature type="region of interest" description="Disordered" evidence="3">
    <location>
        <begin position="171"/>
        <end position="204"/>
    </location>
</feature>
<protein>
    <submittedName>
        <fullName evidence="5">Uncharacterized protein</fullName>
    </submittedName>
</protein>
<feature type="compositionally biased region" description="Low complexity" evidence="3">
    <location>
        <begin position="63"/>
        <end position="75"/>
    </location>
</feature>
<feature type="compositionally biased region" description="Basic and acidic residues" evidence="3">
    <location>
        <begin position="173"/>
        <end position="193"/>
    </location>
</feature>
<feature type="compositionally biased region" description="Polar residues" evidence="3">
    <location>
        <begin position="554"/>
        <end position="579"/>
    </location>
</feature>
<dbReference type="AlphaFoldDB" id="A0ABD3N2G2"/>
<sequence length="1007" mass="109832">MSSSLYPTLPYRDTDSRQSSSGMSTVELSSSSSSLYLDYPPQEQGARDHQQKHIRHHHKLRSSPKCSPLISPSSSSDEEYKRVGSHGSQSSAHQRKHTFAFVDSLPMHQTTAQVIASEQLSFITINPRSRIYTYVVLIFVAFAIVIFQGFESRHDSKLNYQPDLSHIAVSSKVSDKHEAPSKHDNRSTNENREGGAAAAAASISSTSAEPSVTVLTRTSQLSYLISNLGAGDVVECYVVTRMAQLTNVVSTVPLGNANSGNRYLDPDDSDSPTQSQDTTSASASTASSNQPSGPILIRKSGLAFRYRPRVASVTPNSPDKPNAPNYFEITLEYGPQRTGSTKSYESLPILHVDTETDSVSNKYVSWENEGRVYHSTHISNDWTEAYYMAPITGVVLEKILQRAVDYPRKRPRYQPFEVVSVPSGELIVRSSGSDDFVWDMFRDLAGLYVEIDPILVPPRGKVQFYVADAVPSQKEDADKESHSTVKQREPNPNVQRVKGGLEVGRAAAFYEMFYNCANAIKTGDYSMYLPPATPEPTSAPSEETPSSPSMAPSDETTAVPTYSPSVSTKDAAAESSNATHAPIADQNHKNTTSVSDANKTIGVENVISTADNINNTDVLSRFLRSTKDEITSANNDDEKFTESVTANSTIDYLPANDSNSTLFADEDDVADAAEKLQQAAVEAAENAANVASKNSSAAESATAASQAAEAAKKAADATIAARNKVAAEGIISGDGALATSILSVCFSDPKYGIRQSKYPKKDSYDESAGNDERDTGETIETKESVHAYIYLDGDTFFRLNLTAPYWGTTSMLQIVPQPSLKPEGWGDSVDWAIFTLIFVAAMFGFLVMFHQGRCVTIDKRLRFSWFFKPTEHADEVEKDALRRGEGFAHRIGIDAIPTSMGGKLSHYSDNIETIADAADEGSATMLLEMTHRCSEINGMSPSLRIRRDAPDQVQRPTLATTSKPAMPQQSPRDDIESKNSCDFLQNLTVAADGNAERFATKHNFILS</sequence>
<evidence type="ECO:0000256" key="2">
    <source>
        <dbReference type="ARBA" id="ARBA00023180"/>
    </source>
</evidence>
<reference evidence="5 6" key="1">
    <citation type="submission" date="2024-10" db="EMBL/GenBank/DDBJ databases">
        <title>Updated reference genomes for cyclostephanoid diatoms.</title>
        <authorList>
            <person name="Roberts W.R."/>
            <person name="Alverson A.J."/>
        </authorList>
    </citation>
    <scope>NUCLEOTIDE SEQUENCE [LARGE SCALE GENOMIC DNA]</scope>
    <source>
        <strain evidence="5 6">AJA010-31</strain>
    </source>
</reference>
<feature type="compositionally biased region" description="Low complexity" evidence="3">
    <location>
        <begin position="271"/>
        <end position="292"/>
    </location>
</feature>
<feature type="compositionally biased region" description="Polar residues" evidence="3">
    <location>
        <begin position="954"/>
        <end position="970"/>
    </location>
</feature>
<feature type="region of interest" description="Disordered" evidence="3">
    <location>
        <begin position="1"/>
        <end position="95"/>
    </location>
</feature>
<feature type="region of interest" description="Disordered" evidence="3">
    <location>
        <begin position="252"/>
        <end position="295"/>
    </location>
</feature>
<keyword evidence="2" id="KW-0325">Glycoprotein</keyword>
<feature type="transmembrane region" description="Helical" evidence="4">
    <location>
        <begin position="131"/>
        <end position="150"/>
    </location>
</feature>
<feature type="region of interest" description="Disordered" evidence="3">
    <location>
        <begin position="531"/>
        <end position="595"/>
    </location>
</feature>
<feature type="region of interest" description="Disordered" evidence="3">
    <location>
        <begin position="946"/>
        <end position="978"/>
    </location>
</feature>
<accession>A0ABD3N2G2</accession>
<feature type="transmembrane region" description="Helical" evidence="4">
    <location>
        <begin position="831"/>
        <end position="850"/>
    </location>
</feature>
<name>A0ABD3N2G2_9STRA</name>
<keyword evidence="4" id="KW-0472">Membrane</keyword>
<feature type="compositionally biased region" description="Basic and acidic residues" evidence="3">
    <location>
        <begin position="759"/>
        <end position="776"/>
    </location>
</feature>
<evidence type="ECO:0000256" key="4">
    <source>
        <dbReference type="SAM" id="Phobius"/>
    </source>
</evidence>
<feature type="region of interest" description="Disordered" evidence="3">
    <location>
        <begin position="473"/>
        <end position="495"/>
    </location>
</feature>
<dbReference type="PANTHER" id="PTHR15380:SF2">
    <property type="entry name" value="CEROID-LIPOFUSCINOSIS NEURONAL PROTEIN 5"/>
    <property type="match status" value="1"/>
</dbReference>
<feature type="compositionally biased region" description="Low complexity" evidence="3">
    <location>
        <begin position="535"/>
        <end position="553"/>
    </location>
</feature>
<dbReference type="EMBL" id="JALLPJ020001347">
    <property type="protein sequence ID" value="KAL3768411.1"/>
    <property type="molecule type" value="Genomic_DNA"/>
</dbReference>
<dbReference type="Proteomes" id="UP001530400">
    <property type="component" value="Unassembled WGS sequence"/>
</dbReference>
<dbReference type="PANTHER" id="PTHR15380">
    <property type="entry name" value="CEROID-LIPOFUSCINOSIS, NEURONAL 5"/>
    <property type="match status" value="1"/>
</dbReference>